<keyword evidence="1" id="KW-0732">Signal</keyword>
<reference evidence="3" key="1">
    <citation type="submission" date="2021-03" db="EMBL/GenBank/DDBJ databases">
        <title>Fibrella sp. HMF5335 genome sequencing and assembly.</title>
        <authorList>
            <person name="Kang H."/>
            <person name="Kim H."/>
            <person name="Bae S."/>
            <person name="Joh K."/>
        </authorList>
    </citation>
    <scope>NUCLEOTIDE SEQUENCE</scope>
    <source>
        <strain evidence="3">HMF5335</strain>
    </source>
</reference>
<protein>
    <submittedName>
        <fullName evidence="3">Class D beta-lactamase</fullName>
    </submittedName>
</protein>
<comment type="caution">
    <text evidence="3">The sequence shown here is derived from an EMBL/GenBank/DDBJ whole genome shotgun (WGS) entry which is preliminary data.</text>
</comment>
<dbReference type="GO" id="GO:0008658">
    <property type="term" value="F:penicillin binding"/>
    <property type="evidence" value="ECO:0007669"/>
    <property type="project" value="InterPro"/>
</dbReference>
<evidence type="ECO:0000259" key="2">
    <source>
        <dbReference type="Pfam" id="PF00905"/>
    </source>
</evidence>
<dbReference type="RefSeq" id="WP_207363454.1">
    <property type="nucleotide sequence ID" value="NZ_JAFMYV010000002.1"/>
</dbReference>
<dbReference type="Pfam" id="PF00905">
    <property type="entry name" value="Transpeptidase"/>
    <property type="match status" value="1"/>
</dbReference>
<dbReference type="InterPro" id="IPR012338">
    <property type="entry name" value="Beta-lactam/transpept-like"/>
</dbReference>
<dbReference type="Proteomes" id="UP000664034">
    <property type="component" value="Unassembled WGS sequence"/>
</dbReference>
<accession>A0A939GFM0</accession>
<dbReference type="EMBL" id="JAFMYV010000002">
    <property type="protein sequence ID" value="MBO0935895.1"/>
    <property type="molecule type" value="Genomic_DNA"/>
</dbReference>
<gene>
    <name evidence="3" type="ORF">J2I47_04980</name>
</gene>
<evidence type="ECO:0000313" key="4">
    <source>
        <dbReference type="Proteomes" id="UP000664034"/>
    </source>
</evidence>
<sequence>MLRLSLFIFLSLILLAERAAYAQTTTERPDLQLVFDSLHVNGVFLLLDVSANQLTAYRPDECRRGTLPGSTFKMVNTLIGLETGNLAGPETVIAWDGVKRFVPDWNRAHTLESAFRGSVIPYYQELARRIGLNDMRSYLDKVKFGHMVVSRATLDQFWLTGSSTVSLVDQVYFLQNLLAGAVPFSADNRAILRFLMRTESTPAYKLFAKTGWVGFGRNEGLPAPLTPTDYGWYVGYLDRADGRQFIFATRLESPAPVPEHWPAARKGVTVGCLRKLGVIK</sequence>
<evidence type="ECO:0000256" key="1">
    <source>
        <dbReference type="SAM" id="SignalP"/>
    </source>
</evidence>
<evidence type="ECO:0000313" key="3">
    <source>
        <dbReference type="EMBL" id="MBO0935895.1"/>
    </source>
</evidence>
<dbReference type="SUPFAM" id="SSF56601">
    <property type="entry name" value="beta-lactamase/transpeptidase-like"/>
    <property type="match status" value="1"/>
</dbReference>
<feature type="domain" description="Penicillin-binding protein transpeptidase" evidence="2">
    <location>
        <begin position="56"/>
        <end position="255"/>
    </location>
</feature>
<dbReference type="InterPro" id="IPR001460">
    <property type="entry name" value="PCN-bd_Tpept"/>
</dbReference>
<feature type="signal peptide" evidence="1">
    <location>
        <begin position="1"/>
        <end position="22"/>
    </location>
</feature>
<name>A0A939GFM0_9BACT</name>
<keyword evidence="4" id="KW-1185">Reference proteome</keyword>
<dbReference type="AlphaFoldDB" id="A0A939GFM0"/>
<proteinExistence type="predicted"/>
<dbReference type="Gene3D" id="3.40.710.10">
    <property type="entry name" value="DD-peptidase/beta-lactamase superfamily"/>
    <property type="match status" value="1"/>
</dbReference>
<feature type="chain" id="PRO_5036961104" evidence="1">
    <location>
        <begin position="23"/>
        <end position="280"/>
    </location>
</feature>
<organism evidence="3 4">
    <name type="scientific">Fibrella rubiginis</name>
    <dbReference type="NCBI Taxonomy" id="2817060"/>
    <lineage>
        <taxon>Bacteria</taxon>
        <taxon>Pseudomonadati</taxon>
        <taxon>Bacteroidota</taxon>
        <taxon>Cytophagia</taxon>
        <taxon>Cytophagales</taxon>
        <taxon>Spirosomataceae</taxon>
        <taxon>Fibrella</taxon>
    </lineage>
</organism>